<dbReference type="Pfam" id="PF25137">
    <property type="entry name" value="ADH_Fe_C"/>
    <property type="match status" value="1"/>
</dbReference>
<evidence type="ECO:0000259" key="3">
    <source>
        <dbReference type="Pfam" id="PF00465"/>
    </source>
</evidence>
<keyword evidence="2" id="KW-0560">Oxidoreductase</keyword>
<dbReference type="InterPro" id="IPR039697">
    <property type="entry name" value="Alcohol_dehydrogenase_Fe"/>
</dbReference>
<gene>
    <name evidence="5" type="ORF">AB4876_12120</name>
</gene>
<evidence type="ECO:0000313" key="6">
    <source>
        <dbReference type="Proteomes" id="UP001557485"/>
    </source>
</evidence>
<comment type="caution">
    <text evidence="5">The sequence shown here is derived from an EMBL/GenBank/DDBJ whole genome shotgun (WGS) entry which is preliminary data.</text>
</comment>
<dbReference type="Pfam" id="PF00465">
    <property type="entry name" value="Fe-ADH"/>
    <property type="match status" value="1"/>
</dbReference>
<dbReference type="Gene3D" id="3.40.50.1970">
    <property type="match status" value="1"/>
</dbReference>
<dbReference type="PANTHER" id="PTHR11496:SF102">
    <property type="entry name" value="ALCOHOL DEHYDROGENASE 4"/>
    <property type="match status" value="1"/>
</dbReference>
<proteinExistence type="inferred from homology"/>
<feature type="domain" description="Alcohol dehydrogenase iron-type/glycerol dehydrogenase GldA" evidence="3">
    <location>
        <begin position="8"/>
        <end position="178"/>
    </location>
</feature>
<dbReference type="PANTHER" id="PTHR11496">
    <property type="entry name" value="ALCOHOL DEHYDROGENASE"/>
    <property type="match status" value="1"/>
</dbReference>
<dbReference type="InterPro" id="IPR056798">
    <property type="entry name" value="ADH_Fe_C"/>
</dbReference>
<dbReference type="Proteomes" id="UP001557485">
    <property type="component" value="Unassembled WGS sequence"/>
</dbReference>
<evidence type="ECO:0000259" key="4">
    <source>
        <dbReference type="Pfam" id="PF25137"/>
    </source>
</evidence>
<name>A0ABV3U871_9GAMM</name>
<feature type="domain" description="Fe-containing alcohol dehydrogenase-like C-terminal" evidence="4">
    <location>
        <begin position="190"/>
        <end position="387"/>
    </location>
</feature>
<comment type="similarity">
    <text evidence="1">Belongs to the iron-containing alcohol dehydrogenase family.</text>
</comment>
<reference evidence="5 6" key="1">
    <citation type="journal article" date="2011" name="Int. J. Syst. Evol. Microbiol.">
        <title>Zhongshania antarctica gen. nov., sp. nov. and Zhongshania guokunii sp. nov., gammaproteobacteria respectively isolated from coastal attached (fast) ice and surface seawater of the Antarctic.</title>
        <authorList>
            <person name="Li H.J."/>
            <person name="Zhang X.Y."/>
            <person name="Chen C.X."/>
            <person name="Zhang Y.J."/>
            <person name="Gao Z.M."/>
            <person name="Yu Y."/>
            <person name="Chen X.L."/>
            <person name="Chen B."/>
            <person name="Zhang Y.Z."/>
        </authorList>
    </citation>
    <scope>NUCLEOTIDE SEQUENCE [LARGE SCALE GENOMIC DNA]</scope>
    <source>
        <strain evidence="5 6">ZS6-22T</strain>
    </source>
</reference>
<dbReference type="InterPro" id="IPR001670">
    <property type="entry name" value="ADH_Fe/GldA"/>
</dbReference>
<dbReference type="SUPFAM" id="SSF56796">
    <property type="entry name" value="Dehydroquinate synthase-like"/>
    <property type="match status" value="1"/>
</dbReference>
<protein>
    <submittedName>
        <fullName evidence="5">Iron-containing alcohol dehydrogenase</fullName>
    </submittedName>
</protein>
<evidence type="ECO:0000256" key="1">
    <source>
        <dbReference type="ARBA" id="ARBA00007358"/>
    </source>
</evidence>
<keyword evidence="6" id="KW-1185">Reference proteome</keyword>
<organism evidence="5 6">
    <name type="scientific">Zhongshania guokunii</name>
    <dbReference type="NCBI Taxonomy" id="641783"/>
    <lineage>
        <taxon>Bacteria</taxon>
        <taxon>Pseudomonadati</taxon>
        <taxon>Pseudomonadota</taxon>
        <taxon>Gammaproteobacteria</taxon>
        <taxon>Cellvibrionales</taxon>
        <taxon>Spongiibacteraceae</taxon>
        <taxon>Zhongshania</taxon>
    </lineage>
</organism>
<dbReference type="RefSeq" id="WP_368381935.1">
    <property type="nucleotide sequence ID" value="NZ_JBFRYA010000010.1"/>
</dbReference>
<dbReference type="EMBL" id="JBFRYA010000010">
    <property type="protein sequence ID" value="MEX1669656.1"/>
    <property type="molecule type" value="Genomic_DNA"/>
</dbReference>
<evidence type="ECO:0000256" key="2">
    <source>
        <dbReference type="ARBA" id="ARBA00023002"/>
    </source>
</evidence>
<evidence type="ECO:0000313" key="5">
    <source>
        <dbReference type="EMBL" id="MEX1669656.1"/>
    </source>
</evidence>
<dbReference type="Gene3D" id="1.20.1090.10">
    <property type="entry name" value="Dehydroquinate synthase-like - alpha domain"/>
    <property type="match status" value="1"/>
</dbReference>
<accession>A0ABV3U871</accession>
<dbReference type="CDD" id="cd08194">
    <property type="entry name" value="Fe-ADH-like"/>
    <property type="match status" value="1"/>
</dbReference>
<sequence>MTANINLPRILRIGAGCSRQLPEILKELKLKHPLLVSDAFIVSLGWLNTLQSQLDDCGIQHSSFTGVVPDPTTDAVAAGLAVLKQKQGPDQHDCVVALGGGSTIDTAKAIATMAYREHPMRQYKVPQTIDDGLPIIAIPTTAGTGSEATRAAVITDTQSQEKMLCMGLGLMPIAALVDFELTMNMPWRLTADTGLDSLCHALEAYVSKKASPFTDTMALAAISSINRHIRTACQQPDNRKAREAMMLAATQGGIVFSNSSVTLIHGMSRPIGALFHVPHGLSNAMLLPEITAWSIAGAPARYADCARAMALASPDDSDDLANQKLVSGLHQLCRDLDVPSPAQFGISEQQWLQSLPTMAQQALNSGSPANNPRIPSADEIIALYQKVWAN</sequence>